<dbReference type="AlphaFoldDB" id="A0A2J6QR90"/>
<gene>
    <name evidence="1" type="ORF">L207DRAFT_287669</name>
</gene>
<organism evidence="1 2">
    <name type="scientific">Hyaloscypha variabilis (strain UAMH 11265 / GT02V1 / F)</name>
    <name type="common">Meliniomyces variabilis</name>
    <dbReference type="NCBI Taxonomy" id="1149755"/>
    <lineage>
        <taxon>Eukaryota</taxon>
        <taxon>Fungi</taxon>
        <taxon>Dikarya</taxon>
        <taxon>Ascomycota</taxon>
        <taxon>Pezizomycotina</taxon>
        <taxon>Leotiomycetes</taxon>
        <taxon>Helotiales</taxon>
        <taxon>Hyaloscyphaceae</taxon>
        <taxon>Hyaloscypha</taxon>
        <taxon>Hyaloscypha variabilis</taxon>
    </lineage>
</organism>
<evidence type="ECO:0000313" key="1">
    <source>
        <dbReference type="EMBL" id="PMD28776.1"/>
    </source>
</evidence>
<accession>A0A2J6QR90</accession>
<dbReference type="EMBL" id="KZ613990">
    <property type="protein sequence ID" value="PMD28776.1"/>
    <property type="molecule type" value="Genomic_DNA"/>
</dbReference>
<sequence length="204" mass="23107">MLRLNRKIAESRSSNISSRLKDSGGWRIPTHILIGPRPRHRHAASRIRKLWNFCLWLHTGRSLARHLRWLISVVTILCHNASTADRIGDWTNLDIEFLFLQFRSSNAKWARRSLPILATSLCEFCDLQAFSTNLLLHEPSSAKSTFSSLLGRALYSSSRRGNGSNARWIASPVVRSTFPRLVRTLVTTGIFSLISRPADKWGSG</sequence>
<name>A0A2J6QR90_HYAVF</name>
<evidence type="ECO:0000313" key="2">
    <source>
        <dbReference type="Proteomes" id="UP000235786"/>
    </source>
</evidence>
<protein>
    <submittedName>
        <fullName evidence="1">Uncharacterized protein</fullName>
    </submittedName>
</protein>
<keyword evidence="2" id="KW-1185">Reference proteome</keyword>
<reference evidence="1 2" key="1">
    <citation type="submission" date="2016-04" db="EMBL/GenBank/DDBJ databases">
        <title>A degradative enzymes factory behind the ericoid mycorrhizal symbiosis.</title>
        <authorList>
            <consortium name="DOE Joint Genome Institute"/>
            <person name="Martino E."/>
            <person name="Morin E."/>
            <person name="Grelet G."/>
            <person name="Kuo A."/>
            <person name="Kohler A."/>
            <person name="Daghino S."/>
            <person name="Barry K."/>
            <person name="Choi C."/>
            <person name="Cichocki N."/>
            <person name="Clum A."/>
            <person name="Copeland A."/>
            <person name="Hainaut M."/>
            <person name="Haridas S."/>
            <person name="Labutti K."/>
            <person name="Lindquist E."/>
            <person name="Lipzen A."/>
            <person name="Khouja H.-R."/>
            <person name="Murat C."/>
            <person name="Ohm R."/>
            <person name="Olson A."/>
            <person name="Spatafora J."/>
            <person name="Veneault-Fourrey C."/>
            <person name="Henrissat B."/>
            <person name="Grigoriev I."/>
            <person name="Martin F."/>
            <person name="Perotto S."/>
        </authorList>
    </citation>
    <scope>NUCLEOTIDE SEQUENCE [LARGE SCALE GENOMIC DNA]</scope>
    <source>
        <strain evidence="1 2">F</strain>
    </source>
</reference>
<dbReference type="Proteomes" id="UP000235786">
    <property type="component" value="Unassembled WGS sequence"/>
</dbReference>
<proteinExistence type="predicted"/>